<dbReference type="EMBL" id="KI630297">
    <property type="protein sequence ID" value="EYU42266.1"/>
    <property type="molecule type" value="Genomic_DNA"/>
</dbReference>
<feature type="compositionally biased region" description="Basic and acidic residues" evidence="1">
    <location>
        <begin position="1852"/>
        <end position="1862"/>
    </location>
</feature>
<feature type="compositionally biased region" description="Basic and acidic residues" evidence="1">
    <location>
        <begin position="1984"/>
        <end position="2003"/>
    </location>
</feature>
<dbReference type="STRING" id="4155.A0A022RQH9"/>
<accession>A0A022RQH9</accession>
<feature type="region of interest" description="Disordered" evidence="1">
    <location>
        <begin position="1852"/>
        <end position="2003"/>
    </location>
</feature>
<dbReference type="Gene3D" id="1.25.10.10">
    <property type="entry name" value="Leucine-rich Repeat Variant"/>
    <property type="match status" value="1"/>
</dbReference>
<proteinExistence type="predicted"/>
<evidence type="ECO:0000256" key="1">
    <source>
        <dbReference type="SAM" id="MobiDB-lite"/>
    </source>
</evidence>
<evidence type="ECO:0000313" key="2">
    <source>
        <dbReference type="EMBL" id="EYU42266.1"/>
    </source>
</evidence>
<sequence length="2003" mass="225925">MEVELEARVKALGYKVKAMSRESPAQKAAHVLDTDLRNHWSTATNTKEWILLELDEPCLLSHIRIYNKSVLEWEISVGLRYKPETFVKVRPRCEAPRRDMIYPMNYTPCRYVRISCMRGNPIALFFIQLIGITVPGLEPEFQPVANYLLPHIISHKQDTVDMHLQLLQDVTSRLARFLPHLEADLNSFAEDAEPSMRFLAMLAGPFYPILQIVIERETARLALNISDNEASKTNLPSTSLLVSSNFEPRRSRNTSSVSLPISTHLVFRPDAIFTLLRKAYKDSSLGNVCRMASRILMKFVVPTTLPEVSTVADENPKHDHSDPISLSDYSTLFGEEFHVPDDSWDLMYLNVLDSASVEEGIMHVLYASASQPLHCSKLSENTPEFWLALPLIQALLPALRPTVSSPYRIDENFSLWKQALVQNALSQIVATSSLAIYSPLLRACAGYLASFSPSQAKAACVLIDLCSGVLAPWIAQVIAKVDLTVEILEELLGVIHGASISHARARAALKYVVLALSGNMDDIMAKFKEVKHGILFLVEMLEPFLDPCLTSLKGTVAFGNVSSIFTENEEHNCAIALNVIRTAIRKSAVLPSLEAEWRHGSVAPSVLLSVLDAQMQLPPNIDDCKFSSENNQENADVKIDAIEINGKLDIADDASLLFAPPELNRTSLIHVPASTETKTSGSNFDYANQKNIPCDASLDAGQNIELDNLLTDYSQLMNYRDCEMRASEFRRLALDLNSQNEITTQESHDVAVEALLLAAECYINPYFMLNKVHPKSSSKNEGPAEMERIFRQKDYDLKLLDDIERKRDRVVLEILIEAAVLDRKYHKVASEDVEGDEDVVSLSKQDILSADAVTLVRQNQALLCNFLLQRLQRDLDGEQQPRHEVLMWSLLFLLHSATKLFCPPEHVVDVILNFAESFNMQLKSFHYQHKEGNSQLNRFKVQHRWILLHRLVVASSGSDERSALSINARNGFRFSNLVPSSAWLQKVPTFSSSAFPLVRYCGWMAVARNAKQFIEERLFLVSDLPQLTYLLSIFADDLSLVDNIIERKNTNIEDELQLQSFHALYPDISKLFPNLKKEFVAFGETILEAVGLQLKFLSSSIVPDLMCWFSDLCSWPFIQNNKKPNYYFKGFVAKNAKAVILYVLEAILVEHMEATVPEIPRVVQVLVSLCKASYCDVSFLDSILMLLKPIIAYSLSKVSDEENSLTEASFDNFESLCFGELFDAIKFSDENRGTQMEKGKSKALIIYVLASVFGDLSFRRKIELLHSTVLWAEFAFFEGSNSFHDYLSAYQILMENCRDLLIATSRLRGIIPLTIASLSDSDPSKSSSCFLKDICNPSSPTEVSEKFRQLNSEEVKSFSKELDALITKLYPTLEQCWKLHSTMSKKLALVCAECFVYSRCLSLNIDELTDFCGTGLKGLFETILILQDKHCWEVASVLLDSLIKVPRFFRLDYVISGICSAIKNFSNNAPNIVWRLQIDKMMSLLFERGINNICRNEASLVDLFCALLGNPEPEQRYIAVKHLGRLVGQDVLLSEQILSPLVSATWENVALVASSDTSLVLRTNATALLINFVPFVERVKLQSFLAGAENVLQCLTKLAQPSCYGPLTQFSLALIVSVCLYSPSEDISLIPESIWRNIETFGISGNDRYCTSLEKEACKALCRLKNDGENAKEILKDVLASSSPKQEIPDFVTTRESILQVIGNLTSAKSYFDFFSTEADQNIMELEEAEMEMELLQKEHLLPASSFESQPFLSSNIISSSYGFMFLFFIYYRVIPPITYTRGDHRLQQIKDGIRSIFCIEAALREAELVQKLDRERTSEVEKELERQQLLEAERAKTRELRHNLEIEKEKQAQRDLQRELEQVESGIRPSRREFATSNNTRARDRYRERENSREGNNEGGSLRTVTTLPLRGSSFSGQLPTILQSRERSDECGSSYEENFDGSKDSGDTGSLGDSDMVSALEGQNSNYGSGQRHGSRGGKSRQIVERRERDGRREGKWERKH</sequence>
<dbReference type="PANTHER" id="PTHR35833">
    <property type="entry name" value="GALACTOSE-BINDING DOMAIN-LIKE, ARMADILLO-TYPE FOLD PROTEIN-RELATED"/>
    <property type="match status" value="1"/>
</dbReference>
<dbReference type="InterPro" id="IPR016024">
    <property type="entry name" value="ARM-type_fold"/>
</dbReference>
<name>A0A022RQH9_ERYGU</name>
<keyword evidence="3" id="KW-1185">Reference proteome</keyword>
<evidence type="ECO:0008006" key="4">
    <source>
        <dbReference type="Google" id="ProtNLM"/>
    </source>
</evidence>
<dbReference type="eggNOG" id="ENOG502QQZW">
    <property type="taxonomic scope" value="Eukaryota"/>
</dbReference>
<feature type="compositionally biased region" description="Polar residues" evidence="1">
    <location>
        <begin position="1904"/>
        <end position="1925"/>
    </location>
</feature>
<dbReference type="SUPFAM" id="SSF49785">
    <property type="entry name" value="Galactose-binding domain-like"/>
    <property type="match status" value="1"/>
</dbReference>
<gene>
    <name evidence="2" type="ORF">MIMGU_mgv1a000058mg</name>
</gene>
<dbReference type="Gene3D" id="2.60.120.260">
    <property type="entry name" value="Galactose-binding domain-like"/>
    <property type="match status" value="1"/>
</dbReference>
<organism evidence="2 3">
    <name type="scientific">Erythranthe guttata</name>
    <name type="common">Yellow monkey flower</name>
    <name type="synonym">Mimulus guttatus</name>
    <dbReference type="NCBI Taxonomy" id="4155"/>
    <lineage>
        <taxon>Eukaryota</taxon>
        <taxon>Viridiplantae</taxon>
        <taxon>Streptophyta</taxon>
        <taxon>Embryophyta</taxon>
        <taxon>Tracheophyta</taxon>
        <taxon>Spermatophyta</taxon>
        <taxon>Magnoliopsida</taxon>
        <taxon>eudicotyledons</taxon>
        <taxon>Gunneridae</taxon>
        <taxon>Pentapetalae</taxon>
        <taxon>asterids</taxon>
        <taxon>lamiids</taxon>
        <taxon>Lamiales</taxon>
        <taxon>Phrymaceae</taxon>
        <taxon>Erythranthe</taxon>
    </lineage>
</organism>
<reference evidence="2 3" key="1">
    <citation type="journal article" date="2013" name="Proc. Natl. Acad. Sci. U.S.A.">
        <title>Fine-scale variation in meiotic recombination in Mimulus inferred from population shotgun sequencing.</title>
        <authorList>
            <person name="Hellsten U."/>
            <person name="Wright K.M."/>
            <person name="Jenkins J."/>
            <person name="Shu S."/>
            <person name="Yuan Y."/>
            <person name="Wessler S.R."/>
            <person name="Schmutz J."/>
            <person name="Willis J.H."/>
            <person name="Rokhsar D.S."/>
        </authorList>
    </citation>
    <scope>NUCLEOTIDE SEQUENCE [LARGE SCALE GENOMIC DNA]</scope>
    <source>
        <strain evidence="3">cv. DUN x IM62</strain>
    </source>
</reference>
<feature type="compositionally biased region" description="Basic and acidic residues" evidence="1">
    <location>
        <begin position="1882"/>
        <end position="1897"/>
    </location>
</feature>
<dbReference type="Proteomes" id="UP000030748">
    <property type="component" value="Unassembled WGS sequence"/>
</dbReference>
<dbReference type="InterPro" id="IPR011989">
    <property type="entry name" value="ARM-like"/>
</dbReference>
<evidence type="ECO:0000313" key="3">
    <source>
        <dbReference type="Proteomes" id="UP000030748"/>
    </source>
</evidence>
<dbReference type="SUPFAM" id="SSF48371">
    <property type="entry name" value="ARM repeat"/>
    <property type="match status" value="1"/>
</dbReference>
<dbReference type="InterPro" id="IPR008979">
    <property type="entry name" value="Galactose-bd-like_sf"/>
</dbReference>
<dbReference type="PANTHER" id="PTHR35833:SF1">
    <property type="entry name" value="GALACTOSE-BINDING DOMAIN-CONTAINING PROTEIN"/>
    <property type="match status" value="1"/>
</dbReference>
<protein>
    <recommendedName>
        <fullName evidence="4">DNA-repair protein Xrcc1 N-terminal domain-containing protein</fullName>
    </recommendedName>
</protein>